<dbReference type="InterPro" id="IPR033411">
    <property type="entry name" value="Ribonuclease_PIN"/>
</dbReference>
<name>A0A9P8W1T0_9HYPO</name>
<feature type="domain" description="Ribonuclease PIN" evidence="2">
    <location>
        <begin position="2"/>
        <end position="60"/>
    </location>
</feature>
<comment type="caution">
    <text evidence="3">The sequence shown here is derived from an EMBL/GenBank/DDBJ whole genome shotgun (WGS) entry which is preliminary data.</text>
</comment>
<protein>
    <recommendedName>
        <fullName evidence="2">Ribonuclease PIN domain-containing protein</fullName>
    </recommendedName>
</protein>
<dbReference type="Gene3D" id="3.40.50.1010">
    <property type="entry name" value="5'-nuclease"/>
    <property type="match status" value="1"/>
</dbReference>
<sequence length="151" mass="16321">MPEIHDAATRSRIQTTLLPFVTVRAPKPAGVKFISTFTQRTGNREVLSKSDLEVLALTYEPKWNDDSPAWVAVILPSKLRLLGLVLGLGLLALPFPPTLTTSLRGVESYLGSHRLVLSGPASEALPTPPLLVLVVAVSIATRMLVVMRCLS</sequence>
<feature type="transmembrane region" description="Helical" evidence="1">
    <location>
        <begin position="130"/>
        <end position="150"/>
    </location>
</feature>
<dbReference type="Proteomes" id="UP000777438">
    <property type="component" value="Unassembled WGS sequence"/>
</dbReference>
<organism evidence="3 4">
    <name type="scientific">Thelonectria olida</name>
    <dbReference type="NCBI Taxonomy" id="1576542"/>
    <lineage>
        <taxon>Eukaryota</taxon>
        <taxon>Fungi</taxon>
        <taxon>Dikarya</taxon>
        <taxon>Ascomycota</taxon>
        <taxon>Pezizomycotina</taxon>
        <taxon>Sordariomycetes</taxon>
        <taxon>Hypocreomycetidae</taxon>
        <taxon>Hypocreales</taxon>
        <taxon>Nectriaceae</taxon>
        <taxon>Thelonectria</taxon>
    </lineage>
</organism>
<dbReference type="Pfam" id="PF17146">
    <property type="entry name" value="PIN_6"/>
    <property type="match status" value="1"/>
</dbReference>
<keyword evidence="1" id="KW-0812">Transmembrane</keyword>
<evidence type="ECO:0000256" key="1">
    <source>
        <dbReference type="SAM" id="Phobius"/>
    </source>
</evidence>
<proteinExistence type="predicted"/>
<feature type="transmembrane region" description="Helical" evidence="1">
    <location>
        <begin position="81"/>
        <end position="99"/>
    </location>
</feature>
<reference evidence="3 4" key="1">
    <citation type="journal article" date="2021" name="Nat. Commun.">
        <title>Genetic determinants of endophytism in the Arabidopsis root mycobiome.</title>
        <authorList>
            <person name="Mesny F."/>
            <person name="Miyauchi S."/>
            <person name="Thiergart T."/>
            <person name="Pickel B."/>
            <person name="Atanasova L."/>
            <person name="Karlsson M."/>
            <person name="Huettel B."/>
            <person name="Barry K.W."/>
            <person name="Haridas S."/>
            <person name="Chen C."/>
            <person name="Bauer D."/>
            <person name="Andreopoulos W."/>
            <person name="Pangilinan J."/>
            <person name="LaButti K."/>
            <person name="Riley R."/>
            <person name="Lipzen A."/>
            <person name="Clum A."/>
            <person name="Drula E."/>
            <person name="Henrissat B."/>
            <person name="Kohler A."/>
            <person name="Grigoriev I.V."/>
            <person name="Martin F.M."/>
            <person name="Hacquard S."/>
        </authorList>
    </citation>
    <scope>NUCLEOTIDE SEQUENCE [LARGE SCALE GENOMIC DNA]</scope>
    <source>
        <strain evidence="3 4">MPI-CAGE-CH-0241</strain>
    </source>
</reference>
<dbReference type="OrthoDB" id="446759at2759"/>
<accession>A0A9P8W1T0</accession>
<dbReference type="EMBL" id="JAGPYM010000013">
    <property type="protein sequence ID" value="KAH6887931.1"/>
    <property type="molecule type" value="Genomic_DNA"/>
</dbReference>
<keyword evidence="4" id="KW-1185">Reference proteome</keyword>
<evidence type="ECO:0000259" key="2">
    <source>
        <dbReference type="Pfam" id="PF17146"/>
    </source>
</evidence>
<gene>
    <name evidence="3" type="ORF">B0T10DRAFT_460583</name>
</gene>
<dbReference type="AlphaFoldDB" id="A0A9P8W1T0"/>
<evidence type="ECO:0000313" key="3">
    <source>
        <dbReference type="EMBL" id="KAH6887931.1"/>
    </source>
</evidence>
<keyword evidence="1" id="KW-0472">Membrane</keyword>
<evidence type="ECO:0000313" key="4">
    <source>
        <dbReference type="Proteomes" id="UP000777438"/>
    </source>
</evidence>
<keyword evidence="1" id="KW-1133">Transmembrane helix</keyword>